<dbReference type="Proteomes" id="UP000031030">
    <property type="component" value="Unassembled WGS sequence"/>
</dbReference>
<keyword evidence="12" id="KW-1185">Reference proteome</keyword>
<feature type="transmembrane region" description="Helical" evidence="9">
    <location>
        <begin position="267"/>
        <end position="285"/>
    </location>
</feature>
<feature type="transmembrane region" description="Helical" evidence="9">
    <location>
        <begin position="39"/>
        <end position="60"/>
    </location>
</feature>
<dbReference type="InterPro" id="IPR020846">
    <property type="entry name" value="MFS_dom"/>
</dbReference>
<name>A0A0B2A5N3_9MICO</name>
<feature type="transmembrane region" description="Helical" evidence="9">
    <location>
        <begin position="233"/>
        <end position="255"/>
    </location>
</feature>
<dbReference type="EMBL" id="JTDK01000006">
    <property type="protein sequence ID" value="KHK98774.1"/>
    <property type="molecule type" value="Genomic_DNA"/>
</dbReference>
<keyword evidence="6 9" id="KW-0812">Transmembrane</keyword>
<dbReference type="AlphaFoldDB" id="A0A0B2A5N3"/>
<evidence type="ECO:0000256" key="9">
    <source>
        <dbReference type="SAM" id="Phobius"/>
    </source>
</evidence>
<evidence type="ECO:0000256" key="8">
    <source>
        <dbReference type="ARBA" id="ARBA00023136"/>
    </source>
</evidence>
<dbReference type="GO" id="GO:0022857">
    <property type="term" value="F:transmembrane transporter activity"/>
    <property type="evidence" value="ECO:0007669"/>
    <property type="project" value="InterPro"/>
</dbReference>
<evidence type="ECO:0000256" key="4">
    <source>
        <dbReference type="ARBA" id="ARBA00022475"/>
    </source>
</evidence>
<evidence type="ECO:0000313" key="11">
    <source>
        <dbReference type="EMBL" id="KHK98774.1"/>
    </source>
</evidence>
<comment type="similarity">
    <text evidence="2">Belongs to the major facilitator superfamily. Set transporter family.</text>
</comment>
<keyword evidence="5" id="KW-0762">Sugar transport</keyword>
<dbReference type="SUPFAM" id="SSF103473">
    <property type="entry name" value="MFS general substrate transporter"/>
    <property type="match status" value="1"/>
</dbReference>
<evidence type="ECO:0000256" key="3">
    <source>
        <dbReference type="ARBA" id="ARBA00022448"/>
    </source>
</evidence>
<feature type="transmembrane region" description="Helical" evidence="9">
    <location>
        <begin position="93"/>
        <end position="119"/>
    </location>
</feature>
<evidence type="ECO:0000313" key="12">
    <source>
        <dbReference type="Proteomes" id="UP000031030"/>
    </source>
</evidence>
<protein>
    <recommendedName>
        <fullName evidence="10">Major facilitator superfamily (MFS) profile domain-containing protein</fullName>
    </recommendedName>
</protein>
<feature type="transmembrane region" description="Helical" evidence="9">
    <location>
        <begin position="131"/>
        <end position="150"/>
    </location>
</feature>
<evidence type="ECO:0000256" key="6">
    <source>
        <dbReference type="ARBA" id="ARBA00022692"/>
    </source>
</evidence>
<dbReference type="PROSITE" id="PS50850">
    <property type="entry name" value="MFS"/>
    <property type="match status" value="1"/>
</dbReference>
<feature type="transmembrane region" description="Helical" evidence="9">
    <location>
        <begin position="353"/>
        <end position="373"/>
    </location>
</feature>
<gene>
    <name evidence="11" type="ORF">LK09_07670</name>
</gene>
<evidence type="ECO:0000256" key="1">
    <source>
        <dbReference type="ARBA" id="ARBA00004651"/>
    </source>
</evidence>
<accession>A0A0B2A5N3</accession>
<reference evidence="11 12" key="1">
    <citation type="submission" date="2014-11" db="EMBL/GenBank/DDBJ databases">
        <title>Genome sequence of Microbacterium mangrovi MUSC 115(T).</title>
        <authorList>
            <person name="Lee L.-H."/>
        </authorList>
    </citation>
    <scope>NUCLEOTIDE SEQUENCE [LARGE SCALE GENOMIC DNA]</scope>
    <source>
        <strain evidence="11 12">MUSC 115</strain>
    </source>
</reference>
<evidence type="ECO:0000256" key="7">
    <source>
        <dbReference type="ARBA" id="ARBA00022989"/>
    </source>
</evidence>
<sequence length="389" mass="40057">MRAVFVQGSAFAWGLQFAFLNTALALLLSTLLGASNAEIGLALALYNASGFAAAILIPMLADRRGSYLGWMLVCGVLTLATAALLAFSTSLALAILGLVVLGGPAAVGSSLFFAYLRAVGTGHRAVMNTRAMVSFAWVAGPPAAMLLAGWLGIRSVLLAIVVIALAGLGTVIGLRHSSETPSRREATGDTPSTATFSRGRVIAIVAAFVLLQATNATTTSAMTLYVVDSLHAPALWGGIALGVAALAEIPALMLLGRLSDQFGQIPLLLSGVAVGVIYFLLMTIVRDPIALVAAQLLNACFFAAVAGIGLTLFLDIIPKPGLASGLFTNTRRVGAIVSGGIFALASASAGFSAVFLFCAGLTAIALAVTFLAARTRPYDPHVRDRRRGR</sequence>
<keyword evidence="7 9" id="KW-1133">Transmembrane helix</keyword>
<dbReference type="InterPro" id="IPR036259">
    <property type="entry name" value="MFS_trans_sf"/>
</dbReference>
<dbReference type="PANTHER" id="PTHR23535">
    <property type="entry name" value="SUGAR EFFLUX TRANSPORTER A-RELATED"/>
    <property type="match status" value="1"/>
</dbReference>
<dbReference type="PANTHER" id="PTHR23535:SF2">
    <property type="entry name" value="SUGAR EFFLUX TRANSPORTER A-RELATED"/>
    <property type="match status" value="1"/>
</dbReference>
<keyword evidence="8 9" id="KW-0472">Membrane</keyword>
<comment type="subcellular location">
    <subcellularLocation>
        <location evidence="1">Cell membrane</location>
        <topology evidence="1">Multi-pass membrane protein</topology>
    </subcellularLocation>
</comment>
<feature type="transmembrane region" description="Helical" evidence="9">
    <location>
        <begin position="12"/>
        <end position="33"/>
    </location>
</feature>
<dbReference type="InterPro" id="IPR011701">
    <property type="entry name" value="MFS"/>
</dbReference>
<dbReference type="STRING" id="1348253.LK09_07670"/>
<comment type="caution">
    <text evidence="11">The sequence shown here is derived from an EMBL/GenBank/DDBJ whole genome shotgun (WGS) entry which is preliminary data.</text>
</comment>
<evidence type="ECO:0000256" key="2">
    <source>
        <dbReference type="ARBA" id="ARBA00006523"/>
    </source>
</evidence>
<organism evidence="11 12">
    <name type="scientific">Microbacterium mangrovi</name>
    <dbReference type="NCBI Taxonomy" id="1348253"/>
    <lineage>
        <taxon>Bacteria</taxon>
        <taxon>Bacillati</taxon>
        <taxon>Actinomycetota</taxon>
        <taxon>Actinomycetes</taxon>
        <taxon>Micrococcales</taxon>
        <taxon>Microbacteriaceae</taxon>
        <taxon>Microbacterium</taxon>
    </lineage>
</organism>
<dbReference type="Pfam" id="PF07690">
    <property type="entry name" value="MFS_1"/>
    <property type="match status" value="1"/>
</dbReference>
<dbReference type="GO" id="GO:0005886">
    <property type="term" value="C:plasma membrane"/>
    <property type="evidence" value="ECO:0007669"/>
    <property type="project" value="UniProtKB-SubCell"/>
</dbReference>
<dbReference type="Gene3D" id="1.20.1250.20">
    <property type="entry name" value="MFS general substrate transporter like domains"/>
    <property type="match status" value="1"/>
</dbReference>
<evidence type="ECO:0000259" key="10">
    <source>
        <dbReference type="PROSITE" id="PS50850"/>
    </source>
</evidence>
<keyword evidence="4" id="KW-1003">Cell membrane</keyword>
<keyword evidence="3" id="KW-0813">Transport</keyword>
<proteinExistence type="inferred from homology"/>
<feature type="transmembrane region" description="Helical" evidence="9">
    <location>
        <begin position="291"/>
        <end position="317"/>
    </location>
</feature>
<feature type="transmembrane region" description="Helical" evidence="9">
    <location>
        <begin position="156"/>
        <end position="174"/>
    </location>
</feature>
<feature type="domain" description="Major facilitator superfamily (MFS) profile" evidence="10">
    <location>
        <begin position="2"/>
        <end position="377"/>
    </location>
</feature>
<feature type="transmembrane region" description="Helical" evidence="9">
    <location>
        <begin position="67"/>
        <end position="87"/>
    </location>
</feature>
<evidence type="ECO:0000256" key="5">
    <source>
        <dbReference type="ARBA" id="ARBA00022597"/>
    </source>
</evidence>